<dbReference type="GO" id="GO:0006107">
    <property type="term" value="P:oxaloacetate metabolic process"/>
    <property type="evidence" value="ECO:0007669"/>
    <property type="project" value="TreeGrafter"/>
</dbReference>
<feature type="domain" description="HpcH/HpaI aldolase/citrate lyase" evidence="7">
    <location>
        <begin position="7"/>
        <end position="210"/>
    </location>
</feature>
<dbReference type="EMBL" id="PXYI01000004">
    <property type="protein sequence ID" value="PSJ40018.1"/>
    <property type="molecule type" value="Genomic_DNA"/>
</dbReference>
<dbReference type="RefSeq" id="WP_106513922.1">
    <property type="nucleotide sequence ID" value="NZ_PXYI01000004.1"/>
</dbReference>
<dbReference type="Proteomes" id="UP000241167">
    <property type="component" value="Unassembled WGS sequence"/>
</dbReference>
<comment type="caution">
    <text evidence="8">The sequence shown here is derived from an EMBL/GenBank/DDBJ whole genome shotgun (WGS) entry which is preliminary data.</text>
</comment>
<dbReference type="InterPro" id="IPR015813">
    <property type="entry name" value="Pyrv/PenolPyrv_kinase-like_dom"/>
</dbReference>
<accession>A0A2P7QPY7</accession>
<dbReference type="InterPro" id="IPR011206">
    <property type="entry name" value="Citrate_lyase_beta/mcl1/mcl2"/>
</dbReference>
<evidence type="ECO:0000256" key="3">
    <source>
        <dbReference type="ARBA" id="ARBA00022723"/>
    </source>
</evidence>
<evidence type="ECO:0000259" key="7">
    <source>
        <dbReference type="Pfam" id="PF03328"/>
    </source>
</evidence>
<evidence type="ECO:0000313" key="8">
    <source>
        <dbReference type="EMBL" id="PSJ40018.1"/>
    </source>
</evidence>
<dbReference type="Pfam" id="PF03328">
    <property type="entry name" value="HpcH_HpaI"/>
    <property type="match status" value="1"/>
</dbReference>
<evidence type="ECO:0000256" key="1">
    <source>
        <dbReference type="ARBA" id="ARBA00001946"/>
    </source>
</evidence>
<evidence type="ECO:0000256" key="2">
    <source>
        <dbReference type="ARBA" id="ARBA00005568"/>
    </source>
</evidence>
<gene>
    <name evidence="8" type="ORF">C7I55_15135</name>
</gene>
<feature type="binding site" evidence="5">
    <location>
        <position position="118"/>
    </location>
    <ligand>
        <name>substrate</name>
    </ligand>
</feature>
<dbReference type="OrthoDB" id="9800547at2"/>
<evidence type="ECO:0000256" key="4">
    <source>
        <dbReference type="ARBA" id="ARBA00022842"/>
    </source>
</evidence>
<dbReference type="InterPro" id="IPR005000">
    <property type="entry name" value="Aldolase/citrate-lyase_domain"/>
</dbReference>
<reference evidence="8 9" key="1">
    <citation type="submission" date="2018-03" db="EMBL/GenBank/DDBJ databases">
        <title>The draft genome of Sphingosinicella sp. GL-C-18.</title>
        <authorList>
            <person name="Liu L."/>
            <person name="Li L."/>
            <person name="Liang L."/>
            <person name="Zhang X."/>
            <person name="Wang T."/>
        </authorList>
    </citation>
    <scope>NUCLEOTIDE SEQUENCE [LARGE SCALE GENOMIC DNA]</scope>
    <source>
        <strain evidence="8 9">GL-C-18</strain>
    </source>
</reference>
<keyword evidence="4 6" id="KW-0460">Magnesium</keyword>
<dbReference type="AlphaFoldDB" id="A0A2P7QPY7"/>
<sequence length="268" mass="27881">MDLRLCRSLLFLPASNPRAIDKARGLDADMIFLDLEDAVKVEDKASARRAAVAAAAEGFGGRPVAIRVNKLGDPWHQEDVAAVAESAADVMIVPKVDSAAEVRAIRAVGGKPILAMIETAAGVLDAQNIAPLTAGLIAGTNDLGADLGLPPGAGRSGLILSLQTIVLAARAAGVAAFDGVFNRLEDEIGLAAECEEGRGFGFDGKTLIHPNQIEAANRIFGPAAGEIDAARRLVAAATGGAERFEGRMIEIMHVDQARRLLARARLPA</sequence>
<proteinExistence type="inferred from homology"/>
<feature type="binding site" evidence="5">
    <location>
        <position position="67"/>
    </location>
    <ligand>
        <name>substrate</name>
    </ligand>
</feature>
<dbReference type="Gene3D" id="3.20.20.60">
    <property type="entry name" value="Phosphoenolpyruvate-binding domains"/>
    <property type="match status" value="1"/>
</dbReference>
<organism evidence="8 9">
    <name type="scientific">Allosphingosinicella deserti</name>
    <dbReference type="NCBI Taxonomy" id="2116704"/>
    <lineage>
        <taxon>Bacteria</taxon>
        <taxon>Pseudomonadati</taxon>
        <taxon>Pseudomonadota</taxon>
        <taxon>Alphaproteobacteria</taxon>
        <taxon>Sphingomonadales</taxon>
        <taxon>Sphingomonadaceae</taxon>
        <taxon>Allosphingosinicella</taxon>
    </lineage>
</organism>
<keyword evidence="9" id="KW-1185">Reference proteome</keyword>
<keyword evidence="3 6" id="KW-0479">Metal-binding</keyword>
<feature type="binding site" evidence="6">
    <location>
        <position position="142"/>
    </location>
    <ligand>
        <name>Mg(2+)</name>
        <dbReference type="ChEBI" id="CHEBI:18420"/>
    </ligand>
</feature>
<name>A0A2P7QPY7_9SPHN</name>
<protein>
    <submittedName>
        <fullName evidence="8">CoA ester lyase</fullName>
    </submittedName>
</protein>
<dbReference type="SUPFAM" id="SSF51621">
    <property type="entry name" value="Phosphoenolpyruvate/pyruvate domain"/>
    <property type="match status" value="1"/>
</dbReference>
<dbReference type="InterPro" id="IPR040442">
    <property type="entry name" value="Pyrv_kinase-like_dom_sf"/>
</dbReference>
<dbReference type="PANTHER" id="PTHR32308:SF10">
    <property type="entry name" value="CITRATE LYASE SUBUNIT BETA"/>
    <property type="match status" value="1"/>
</dbReference>
<comment type="similarity">
    <text evidence="2">Belongs to the HpcH/HpaI aldolase family.</text>
</comment>
<feature type="binding site" evidence="6">
    <location>
        <position position="118"/>
    </location>
    <ligand>
        <name>Mg(2+)</name>
        <dbReference type="ChEBI" id="CHEBI:18420"/>
    </ligand>
</feature>
<evidence type="ECO:0000256" key="5">
    <source>
        <dbReference type="PIRSR" id="PIRSR015582-1"/>
    </source>
</evidence>
<comment type="cofactor">
    <cofactor evidence="1">
        <name>Mg(2+)</name>
        <dbReference type="ChEBI" id="CHEBI:18420"/>
    </cofactor>
</comment>
<dbReference type="GO" id="GO:0000287">
    <property type="term" value="F:magnesium ion binding"/>
    <property type="evidence" value="ECO:0007669"/>
    <property type="project" value="TreeGrafter"/>
</dbReference>
<dbReference type="GO" id="GO:0016829">
    <property type="term" value="F:lyase activity"/>
    <property type="evidence" value="ECO:0007669"/>
    <property type="project" value="UniProtKB-KW"/>
</dbReference>
<dbReference type="PANTHER" id="PTHR32308">
    <property type="entry name" value="LYASE BETA SUBUNIT, PUTATIVE (AFU_ORTHOLOGUE AFUA_4G13030)-RELATED"/>
    <property type="match status" value="1"/>
</dbReference>
<dbReference type="PIRSF" id="PIRSF015582">
    <property type="entry name" value="Cit_lyase_B"/>
    <property type="match status" value="1"/>
</dbReference>
<evidence type="ECO:0000313" key="9">
    <source>
        <dbReference type="Proteomes" id="UP000241167"/>
    </source>
</evidence>
<evidence type="ECO:0000256" key="6">
    <source>
        <dbReference type="PIRSR" id="PIRSR015582-2"/>
    </source>
</evidence>
<keyword evidence="8" id="KW-0456">Lyase</keyword>